<sequence>MNIVKHMEAAFLVVLSVAGAASVAVDAIPEAQARVAPAGAALVQAAQPAAAAVPMAVVHVSAKRMTAAEKQASLARERAGQPI</sequence>
<dbReference type="EMBL" id="CP051685">
    <property type="protein sequence ID" value="QJE02682.1"/>
    <property type="molecule type" value="Genomic_DNA"/>
</dbReference>
<gene>
    <name evidence="2" type="ORF">HH212_23905</name>
</gene>
<evidence type="ECO:0000313" key="2">
    <source>
        <dbReference type="EMBL" id="QJE02682.1"/>
    </source>
</evidence>
<keyword evidence="3" id="KW-1185">Reference proteome</keyword>
<name>A0A7Z2ZW06_9BURK</name>
<reference evidence="2 3" key="1">
    <citation type="submission" date="2020-04" db="EMBL/GenBank/DDBJ databases">
        <title>Genome sequencing of novel species.</title>
        <authorList>
            <person name="Heo J."/>
            <person name="Kim S.-J."/>
            <person name="Kim J.-S."/>
            <person name="Hong S.-B."/>
            <person name="Kwon S.-W."/>
        </authorList>
    </citation>
    <scope>NUCLEOTIDE SEQUENCE [LARGE SCALE GENOMIC DNA]</scope>
    <source>
        <strain evidence="2 3">GN2-R2</strain>
    </source>
</reference>
<keyword evidence="1" id="KW-0732">Signal</keyword>
<feature type="chain" id="PRO_5031052556" evidence="1">
    <location>
        <begin position="21"/>
        <end position="83"/>
    </location>
</feature>
<dbReference type="KEGG" id="mfy:HH212_23905"/>
<dbReference type="RefSeq" id="WP_170204764.1">
    <property type="nucleotide sequence ID" value="NZ_CP051685.1"/>
</dbReference>
<proteinExistence type="predicted"/>
<organism evidence="2 3">
    <name type="scientific">Massilia forsythiae</name>
    <dbReference type="NCBI Taxonomy" id="2728020"/>
    <lineage>
        <taxon>Bacteria</taxon>
        <taxon>Pseudomonadati</taxon>
        <taxon>Pseudomonadota</taxon>
        <taxon>Betaproteobacteria</taxon>
        <taxon>Burkholderiales</taxon>
        <taxon>Oxalobacteraceae</taxon>
        <taxon>Telluria group</taxon>
        <taxon>Massilia</taxon>
    </lineage>
</organism>
<evidence type="ECO:0000256" key="1">
    <source>
        <dbReference type="SAM" id="SignalP"/>
    </source>
</evidence>
<accession>A0A7Z2ZW06</accession>
<dbReference type="Proteomes" id="UP000502415">
    <property type="component" value="Chromosome"/>
</dbReference>
<dbReference type="AlphaFoldDB" id="A0A7Z2ZW06"/>
<feature type="signal peptide" evidence="1">
    <location>
        <begin position="1"/>
        <end position="20"/>
    </location>
</feature>
<protein>
    <submittedName>
        <fullName evidence="2">Uncharacterized protein</fullName>
    </submittedName>
</protein>
<evidence type="ECO:0000313" key="3">
    <source>
        <dbReference type="Proteomes" id="UP000502415"/>
    </source>
</evidence>